<evidence type="ECO:0000313" key="3">
    <source>
        <dbReference type="Ensembl" id="ENSMALP00000013194.1"/>
    </source>
</evidence>
<feature type="compositionally biased region" description="Basic residues" evidence="1">
    <location>
        <begin position="36"/>
        <end position="47"/>
    </location>
</feature>
<feature type="compositionally biased region" description="Basic and acidic residues" evidence="1">
    <location>
        <begin position="190"/>
        <end position="211"/>
    </location>
</feature>
<evidence type="ECO:0000256" key="1">
    <source>
        <dbReference type="SAM" id="MobiDB-lite"/>
    </source>
</evidence>
<evidence type="ECO:0000313" key="4">
    <source>
        <dbReference type="Proteomes" id="UP000261600"/>
    </source>
</evidence>
<dbReference type="Pfam" id="PF15255">
    <property type="entry name" value="CAP-ZIP_m"/>
    <property type="match status" value="1"/>
</dbReference>
<accession>A0A3Q3J4D3</accession>
<feature type="region of interest" description="Disordered" evidence="1">
    <location>
        <begin position="1"/>
        <end position="302"/>
    </location>
</feature>
<evidence type="ECO:0000259" key="2">
    <source>
        <dbReference type="Pfam" id="PF15255"/>
    </source>
</evidence>
<dbReference type="Ensembl" id="ENSMALT00000013477.1">
    <property type="protein sequence ID" value="ENSMALP00000013194.1"/>
    <property type="gene ID" value="ENSMALG00000009342.1"/>
</dbReference>
<name>A0A3Q3J4D3_MONAL</name>
<dbReference type="InterPro" id="IPR029341">
    <property type="entry name" value="FAM21/CAPZIP"/>
</dbReference>
<feature type="compositionally biased region" description="Low complexity" evidence="1">
    <location>
        <begin position="81"/>
        <end position="122"/>
    </location>
</feature>
<proteinExistence type="predicted"/>
<organism evidence="3 4">
    <name type="scientific">Monopterus albus</name>
    <name type="common">Swamp eel</name>
    <dbReference type="NCBI Taxonomy" id="43700"/>
    <lineage>
        <taxon>Eukaryota</taxon>
        <taxon>Metazoa</taxon>
        <taxon>Chordata</taxon>
        <taxon>Craniata</taxon>
        <taxon>Vertebrata</taxon>
        <taxon>Euteleostomi</taxon>
        <taxon>Actinopterygii</taxon>
        <taxon>Neopterygii</taxon>
        <taxon>Teleostei</taxon>
        <taxon>Neoteleostei</taxon>
        <taxon>Acanthomorphata</taxon>
        <taxon>Anabantaria</taxon>
        <taxon>Synbranchiformes</taxon>
        <taxon>Synbranchidae</taxon>
        <taxon>Monopterus</taxon>
    </lineage>
</organism>
<feature type="compositionally biased region" description="Basic and acidic residues" evidence="1">
    <location>
        <begin position="218"/>
        <end position="240"/>
    </location>
</feature>
<dbReference type="AlphaFoldDB" id="A0A3Q3J4D3"/>
<feature type="compositionally biased region" description="Basic and acidic residues" evidence="1">
    <location>
        <begin position="1"/>
        <end position="11"/>
    </location>
</feature>
<reference evidence="3" key="2">
    <citation type="submission" date="2025-09" db="UniProtKB">
        <authorList>
            <consortium name="Ensembl"/>
        </authorList>
    </citation>
    <scope>IDENTIFICATION</scope>
</reference>
<feature type="domain" description="FAM21/CAPZIP" evidence="2">
    <location>
        <begin position="63"/>
        <end position="168"/>
    </location>
</feature>
<dbReference type="STRING" id="43700.ENSMALP00000013194"/>
<sequence length="302" mass="32631">MEEEAPSRRSVAELAGRFSGAAPVHDAAGKETDKPVRRRPPRSLHIPKPHEDQQEPPGVTSPQPTKAKRNSALIEKLQANLALSPSTLLPSPKSPGIRVLSPTFTLPSSTSAPSPATPTTPLTEEEGPATFEAPLSAVEGSILQSVNKSRPRHSVRRRPPSRRHRKSSSGDEVGVTNGVANTTQDETTTGEERGEEEGRGGGEGEVFKKEGETDEVVEDKTDTSMCPEKTEEGQKRTEPKEDYEEEEEGKNRSMGGEGGSSSGRKEEEDQEKNQNEVSTEVVTNTDSKEEKSEETPSQSSAQ</sequence>
<feature type="compositionally biased region" description="Basic residues" evidence="1">
    <location>
        <begin position="149"/>
        <end position="167"/>
    </location>
</feature>
<protein>
    <recommendedName>
        <fullName evidence="2">FAM21/CAPZIP domain-containing protein</fullName>
    </recommendedName>
</protein>
<dbReference type="Proteomes" id="UP000261600">
    <property type="component" value="Unplaced"/>
</dbReference>
<dbReference type="CTD" id="566846"/>
<feature type="compositionally biased region" description="Basic and acidic residues" evidence="1">
    <location>
        <begin position="263"/>
        <end position="274"/>
    </location>
</feature>
<dbReference type="RefSeq" id="XP_020480003.1">
    <property type="nucleotide sequence ID" value="XM_020624347.1"/>
</dbReference>
<dbReference type="GeneID" id="109974242"/>
<reference evidence="3" key="1">
    <citation type="submission" date="2025-08" db="UniProtKB">
        <authorList>
            <consortium name="Ensembl"/>
        </authorList>
    </citation>
    <scope>IDENTIFICATION</scope>
</reference>
<keyword evidence="4" id="KW-1185">Reference proteome</keyword>